<dbReference type="GO" id="GO:0006397">
    <property type="term" value="P:mRNA processing"/>
    <property type="evidence" value="ECO:0007669"/>
    <property type="project" value="InterPro"/>
</dbReference>
<evidence type="ECO:0000256" key="3">
    <source>
        <dbReference type="ARBA" id="ARBA00023242"/>
    </source>
</evidence>
<dbReference type="Gene3D" id="2.30.30.140">
    <property type="match status" value="1"/>
</dbReference>
<evidence type="ECO:0000313" key="7">
    <source>
        <dbReference type="Proteomes" id="UP000789739"/>
    </source>
</evidence>
<keyword evidence="7" id="KW-1185">Reference proteome</keyword>
<evidence type="ECO:0000259" key="5">
    <source>
        <dbReference type="PROSITE" id="PS50304"/>
    </source>
</evidence>
<comment type="similarity">
    <text evidence="2">Belongs to the SMN family.</text>
</comment>
<dbReference type="SMART" id="SM00333">
    <property type="entry name" value="TUDOR"/>
    <property type="match status" value="1"/>
</dbReference>
<feature type="domain" description="Tudor" evidence="5">
    <location>
        <begin position="89"/>
        <end position="149"/>
    </location>
</feature>
<reference evidence="6" key="1">
    <citation type="submission" date="2021-06" db="EMBL/GenBank/DDBJ databases">
        <authorList>
            <person name="Kallberg Y."/>
            <person name="Tangrot J."/>
            <person name="Rosling A."/>
        </authorList>
    </citation>
    <scope>NUCLEOTIDE SEQUENCE</scope>
    <source>
        <strain evidence="6">BR232B</strain>
    </source>
</reference>
<dbReference type="Pfam" id="PF06003">
    <property type="entry name" value="SMN_Tudor"/>
    <property type="match status" value="1"/>
</dbReference>
<dbReference type="SUPFAM" id="SSF63748">
    <property type="entry name" value="Tudor/PWWP/MBT"/>
    <property type="match status" value="1"/>
</dbReference>
<dbReference type="CDD" id="cd21182">
    <property type="entry name" value="Tudor_SMN_SPF30-like"/>
    <property type="match status" value="1"/>
</dbReference>
<evidence type="ECO:0000313" key="6">
    <source>
        <dbReference type="EMBL" id="CAG8506756.1"/>
    </source>
</evidence>
<feature type="region of interest" description="Disordered" evidence="4">
    <location>
        <begin position="142"/>
        <end position="233"/>
    </location>
</feature>
<dbReference type="AlphaFoldDB" id="A0A9N8ZU21"/>
<proteinExistence type="inferred from homology"/>
<protein>
    <submittedName>
        <fullName evidence="6">2066_t:CDS:1</fullName>
    </submittedName>
</protein>
<dbReference type="OrthoDB" id="79171at2759"/>
<dbReference type="InterPro" id="IPR010304">
    <property type="entry name" value="SMN_Tudor"/>
</dbReference>
<comment type="subcellular location">
    <subcellularLocation>
        <location evidence="1">Nucleus</location>
        <location evidence="1">Cajal body</location>
    </subcellularLocation>
</comment>
<feature type="compositionally biased region" description="Basic and acidic residues" evidence="4">
    <location>
        <begin position="156"/>
        <end position="179"/>
    </location>
</feature>
<organism evidence="6 7">
    <name type="scientific">Paraglomus brasilianum</name>
    <dbReference type="NCBI Taxonomy" id="144538"/>
    <lineage>
        <taxon>Eukaryota</taxon>
        <taxon>Fungi</taxon>
        <taxon>Fungi incertae sedis</taxon>
        <taxon>Mucoromycota</taxon>
        <taxon>Glomeromycotina</taxon>
        <taxon>Glomeromycetes</taxon>
        <taxon>Paraglomerales</taxon>
        <taxon>Paraglomeraceae</taxon>
        <taxon>Paraglomus</taxon>
    </lineage>
</organism>
<dbReference type="GO" id="GO:0015030">
    <property type="term" value="C:Cajal body"/>
    <property type="evidence" value="ECO:0007669"/>
    <property type="project" value="UniProtKB-SubCell"/>
</dbReference>
<feature type="compositionally biased region" description="Low complexity" evidence="4">
    <location>
        <begin position="52"/>
        <end position="83"/>
    </location>
</feature>
<dbReference type="GO" id="GO:0003723">
    <property type="term" value="F:RNA binding"/>
    <property type="evidence" value="ECO:0007669"/>
    <property type="project" value="InterPro"/>
</dbReference>
<keyword evidence="3" id="KW-0539">Nucleus</keyword>
<dbReference type="EMBL" id="CAJVPI010000242">
    <property type="protein sequence ID" value="CAG8506756.1"/>
    <property type="molecule type" value="Genomic_DNA"/>
</dbReference>
<dbReference type="GO" id="GO:0005737">
    <property type="term" value="C:cytoplasm"/>
    <property type="evidence" value="ECO:0007669"/>
    <property type="project" value="InterPro"/>
</dbReference>
<evidence type="ECO:0000256" key="2">
    <source>
        <dbReference type="ARBA" id="ARBA00005371"/>
    </source>
</evidence>
<evidence type="ECO:0000256" key="1">
    <source>
        <dbReference type="ARBA" id="ARBA00004408"/>
    </source>
</evidence>
<dbReference type="PANTHER" id="PTHR46297">
    <property type="entry name" value="ZINC FINGER CCCH-TYPE WITH G PATCH DOMAIN-CONTAINING PROTEIN"/>
    <property type="match status" value="1"/>
</dbReference>
<dbReference type="InterPro" id="IPR002999">
    <property type="entry name" value="Tudor"/>
</dbReference>
<feature type="region of interest" description="Disordered" evidence="4">
    <location>
        <begin position="49"/>
        <end position="83"/>
    </location>
</feature>
<evidence type="ECO:0000256" key="4">
    <source>
        <dbReference type="SAM" id="MobiDB-lite"/>
    </source>
</evidence>
<dbReference type="PROSITE" id="PS50304">
    <property type="entry name" value="TUDOR"/>
    <property type="match status" value="1"/>
</dbReference>
<sequence>MDVDELAQYQNQLDKVDVALQSDPQNIELLKLKQDLTELINLTSDLIDAAEPNSPKKSPSNPTSPKSQSLSSPTTPTSATSSIPVFTRPIQVGDTCLARWSGDGQFYPATVTAIGGGDQVFSVVFKGYNNVELVNVQDIKPKEQRVNSNANNANSRKADRKDKDRDKKKKSGDGQKKVNEQVVKQKQWLAFAHSASAAPGRRTNKAKRLVQPPINKKSIFATPENPEGKGRNE</sequence>
<accession>A0A9N8ZU21</accession>
<name>A0A9N8ZU21_9GLOM</name>
<comment type="caution">
    <text evidence="6">The sequence shown here is derived from an EMBL/GenBank/DDBJ whole genome shotgun (WGS) entry which is preliminary data.</text>
</comment>
<dbReference type="Proteomes" id="UP000789739">
    <property type="component" value="Unassembled WGS sequence"/>
</dbReference>
<gene>
    <name evidence="6" type="ORF">PBRASI_LOCUS2897</name>
</gene>